<dbReference type="Proteomes" id="UP001224775">
    <property type="component" value="Unassembled WGS sequence"/>
</dbReference>
<keyword evidence="3" id="KW-1185">Reference proteome</keyword>
<dbReference type="AlphaFoldDB" id="A0AAD8Y1K7"/>
<dbReference type="EMBL" id="JATAAI010000026">
    <property type="protein sequence ID" value="KAK1737150.1"/>
    <property type="molecule type" value="Genomic_DNA"/>
</dbReference>
<evidence type="ECO:0000313" key="3">
    <source>
        <dbReference type="Proteomes" id="UP001224775"/>
    </source>
</evidence>
<accession>A0AAD8Y1K7</accession>
<evidence type="ECO:0000256" key="1">
    <source>
        <dbReference type="SAM" id="MobiDB-lite"/>
    </source>
</evidence>
<proteinExistence type="predicted"/>
<sequence>MHHLLFYSHATAAAERLISSGSSRSFLHNTYKRNIHASHKTHQAAAGKRNKDLFTPSPFKRSDKINIDDKFTVQRDLREGDNTYGIRRYLLLPRTNDNDDPTLKPNIIASINANKNILFGAQLHAKQSGSDEDYIADYFAACEPLLDIAKEDASINGQQVQALAALNGLCSWVTACLDRDGEGSEVLTSLLHGEQPNTLLDNDKEEQVENRGASGSSNRRARQNVKSQSAKIILNNESDRILMLDAIRAIATGIPRPGHSVVGQGTYRDGAEGWKSLAWEYSNLATVPVDASNGVTGLEEVSLYKSRDGEVAKIEHLASVEAGYLKIAGGAMARMFFV</sequence>
<evidence type="ECO:0000313" key="2">
    <source>
        <dbReference type="EMBL" id="KAK1737150.1"/>
    </source>
</evidence>
<feature type="region of interest" description="Disordered" evidence="1">
    <location>
        <begin position="193"/>
        <end position="224"/>
    </location>
</feature>
<reference evidence="2" key="1">
    <citation type="submission" date="2023-06" db="EMBL/GenBank/DDBJ databases">
        <title>Survivors Of The Sea: Transcriptome response of Skeletonema marinoi to long-term dormancy.</title>
        <authorList>
            <person name="Pinder M.I.M."/>
            <person name="Kourtchenko O."/>
            <person name="Robertson E.K."/>
            <person name="Larsson T."/>
            <person name="Maumus F."/>
            <person name="Osuna-Cruz C.M."/>
            <person name="Vancaester E."/>
            <person name="Stenow R."/>
            <person name="Vandepoele K."/>
            <person name="Ploug H."/>
            <person name="Bruchert V."/>
            <person name="Godhe A."/>
            <person name="Topel M."/>
        </authorList>
    </citation>
    <scope>NUCLEOTIDE SEQUENCE</scope>
    <source>
        <strain evidence="2">R05AC</strain>
    </source>
</reference>
<feature type="region of interest" description="Disordered" evidence="1">
    <location>
        <begin position="38"/>
        <end position="58"/>
    </location>
</feature>
<protein>
    <submittedName>
        <fullName evidence="2">Uncharacterized protein</fullName>
    </submittedName>
</protein>
<organism evidence="2 3">
    <name type="scientific">Skeletonema marinoi</name>
    <dbReference type="NCBI Taxonomy" id="267567"/>
    <lineage>
        <taxon>Eukaryota</taxon>
        <taxon>Sar</taxon>
        <taxon>Stramenopiles</taxon>
        <taxon>Ochrophyta</taxon>
        <taxon>Bacillariophyta</taxon>
        <taxon>Coscinodiscophyceae</taxon>
        <taxon>Thalassiosirophycidae</taxon>
        <taxon>Thalassiosirales</taxon>
        <taxon>Skeletonemataceae</taxon>
        <taxon>Skeletonema</taxon>
        <taxon>Skeletonema marinoi-dohrnii complex</taxon>
    </lineage>
</organism>
<name>A0AAD8Y1K7_9STRA</name>
<comment type="caution">
    <text evidence="2">The sequence shown here is derived from an EMBL/GenBank/DDBJ whole genome shotgun (WGS) entry which is preliminary data.</text>
</comment>
<gene>
    <name evidence="2" type="ORF">QTG54_012017</name>
</gene>